<dbReference type="GO" id="GO:0006696">
    <property type="term" value="P:ergosterol biosynthetic process"/>
    <property type="evidence" value="ECO:0007669"/>
    <property type="project" value="TreeGrafter"/>
</dbReference>
<evidence type="ECO:0000256" key="2">
    <source>
        <dbReference type="ARBA" id="ARBA00005402"/>
    </source>
</evidence>
<evidence type="ECO:0000256" key="3">
    <source>
        <dbReference type="ARBA" id="ARBA00022516"/>
    </source>
</evidence>
<evidence type="ECO:0000256" key="6">
    <source>
        <dbReference type="ARBA" id="ARBA00022989"/>
    </source>
</evidence>
<protein>
    <submittedName>
        <fullName evidence="14">Delta(14)-sterol reductase</fullName>
        <ecNumber evidence="14">1.3.1.70</ecNumber>
    </submittedName>
</protein>
<keyword evidence="8" id="KW-0756">Sterol biosynthesis</keyword>
<dbReference type="PROSITE" id="PS01017">
    <property type="entry name" value="STEROL_REDUCT_1"/>
    <property type="match status" value="1"/>
</dbReference>
<evidence type="ECO:0000256" key="5">
    <source>
        <dbReference type="ARBA" id="ARBA00022955"/>
    </source>
</evidence>
<organism evidence="14 15">
    <name type="scientific">Malassezia cuniculi</name>
    <dbReference type="NCBI Taxonomy" id="948313"/>
    <lineage>
        <taxon>Eukaryota</taxon>
        <taxon>Fungi</taxon>
        <taxon>Dikarya</taxon>
        <taxon>Basidiomycota</taxon>
        <taxon>Ustilaginomycotina</taxon>
        <taxon>Malasseziomycetes</taxon>
        <taxon>Malasseziales</taxon>
        <taxon>Malasseziaceae</taxon>
        <taxon>Malassezia</taxon>
    </lineage>
</organism>
<dbReference type="Pfam" id="PF01222">
    <property type="entry name" value="ERG4_ERG24"/>
    <property type="match status" value="1"/>
</dbReference>
<evidence type="ECO:0000256" key="8">
    <source>
        <dbReference type="ARBA" id="ARBA00023011"/>
    </source>
</evidence>
<comment type="subcellular location">
    <subcellularLocation>
        <location evidence="1">Membrane</location>
        <topology evidence="1">Multi-pass membrane protein</topology>
    </subcellularLocation>
</comment>
<keyword evidence="11" id="KW-1207">Sterol metabolism</keyword>
<keyword evidence="6 13" id="KW-1133">Transmembrane helix</keyword>
<dbReference type="InterPro" id="IPR018083">
    <property type="entry name" value="Sterol_reductase_CS"/>
</dbReference>
<evidence type="ECO:0000256" key="13">
    <source>
        <dbReference type="SAM" id="Phobius"/>
    </source>
</evidence>
<dbReference type="Proteomes" id="UP001219933">
    <property type="component" value="Chromosome 1"/>
</dbReference>
<keyword evidence="4 13" id="KW-0812">Transmembrane</keyword>
<keyword evidence="5" id="KW-0752">Steroid biosynthesis</keyword>
<dbReference type="PANTHER" id="PTHR21257:SF52">
    <property type="entry name" value="DELTA(14)-STEROL REDUCTASE TM7SF2"/>
    <property type="match status" value="1"/>
</dbReference>
<name>A0AAF0J5J3_9BASI</name>
<reference evidence="14" key="1">
    <citation type="submission" date="2023-03" db="EMBL/GenBank/DDBJ databases">
        <title>Mating type loci evolution in Malassezia.</title>
        <authorList>
            <person name="Coelho M.A."/>
        </authorList>
    </citation>
    <scope>NUCLEOTIDE SEQUENCE</scope>
    <source>
        <strain evidence="14">CBS 11721</strain>
    </source>
</reference>
<feature type="transmembrane region" description="Helical" evidence="13">
    <location>
        <begin position="301"/>
        <end position="320"/>
    </location>
</feature>
<feature type="transmembrane region" description="Helical" evidence="13">
    <location>
        <begin position="147"/>
        <end position="167"/>
    </location>
</feature>
<dbReference type="AlphaFoldDB" id="A0AAF0J5J3"/>
<feature type="transmembrane region" description="Helical" evidence="13">
    <location>
        <begin position="76"/>
        <end position="95"/>
    </location>
</feature>
<sequence>MTATATSLLAPRTHEYEFGGPLGALFVSITVPCTMYYFVFGCNEQLGCALTLPVTDWDGFAAAARDTIVTGFTDKAAWFIYYGWYAYTVFAWLILPGKWVPGLPLRTGGQLQYKINALPTAFYALGVVAAIIYNYGPRAMATLYVHWPGLLSAALTNAVLQAIYVYVASFRPNKLLALGGNSGNVIYDWFIGRELNPRIGLFDIKTFNELRPGLILWILLDISCLCYQYVRHGFVSDSMIVVVLCHTWYVLDSLVNEPIIFSQMDITTDGFGFMLSVGDLAWVPFTYSLQARYLAFEPVHLGFLGILGVVVVQLVGYYIFRVANNEKNEFRKGNNPKSMYQCADETFVT</sequence>
<dbReference type="PANTHER" id="PTHR21257">
    <property type="entry name" value="DELTA(14)-STEROL REDUCTASE"/>
    <property type="match status" value="1"/>
</dbReference>
<keyword evidence="9" id="KW-0443">Lipid metabolism</keyword>
<evidence type="ECO:0000256" key="7">
    <source>
        <dbReference type="ARBA" id="ARBA00023002"/>
    </source>
</evidence>
<evidence type="ECO:0000256" key="10">
    <source>
        <dbReference type="ARBA" id="ARBA00023136"/>
    </source>
</evidence>
<dbReference type="GO" id="GO:0005789">
    <property type="term" value="C:endoplasmic reticulum membrane"/>
    <property type="evidence" value="ECO:0007669"/>
    <property type="project" value="TreeGrafter"/>
</dbReference>
<keyword evidence="12" id="KW-0753">Steroid metabolism</keyword>
<keyword evidence="10 13" id="KW-0472">Membrane</keyword>
<accession>A0AAF0J5J3</accession>
<evidence type="ECO:0000256" key="1">
    <source>
        <dbReference type="ARBA" id="ARBA00004141"/>
    </source>
</evidence>
<feature type="transmembrane region" description="Helical" evidence="13">
    <location>
        <begin position="20"/>
        <end position="40"/>
    </location>
</feature>
<evidence type="ECO:0000256" key="4">
    <source>
        <dbReference type="ARBA" id="ARBA00022692"/>
    </source>
</evidence>
<evidence type="ECO:0000256" key="9">
    <source>
        <dbReference type="ARBA" id="ARBA00023098"/>
    </source>
</evidence>
<keyword evidence="7 14" id="KW-0560">Oxidoreductase</keyword>
<feature type="transmembrane region" description="Helical" evidence="13">
    <location>
        <begin position="115"/>
        <end position="135"/>
    </location>
</feature>
<keyword evidence="3" id="KW-0444">Lipid biosynthesis</keyword>
<evidence type="ECO:0000256" key="11">
    <source>
        <dbReference type="ARBA" id="ARBA00023166"/>
    </source>
</evidence>
<dbReference type="GO" id="GO:0050613">
    <property type="term" value="F:Delta14-sterol reductase activity"/>
    <property type="evidence" value="ECO:0007669"/>
    <property type="project" value="UniProtKB-EC"/>
</dbReference>
<gene>
    <name evidence="14" type="primary">ERG24</name>
    <name evidence="14" type="ORF">MCUN1_000960</name>
</gene>
<proteinExistence type="inferred from homology"/>
<dbReference type="InterPro" id="IPR001171">
    <property type="entry name" value="ERG24_DHCR-like"/>
</dbReference>
<comment type="similarity">
    <text evidence="2">Belongs to the ERG4/ERG24 family.</text>
</comment>
<dbReference type="EMBL" id="CP119877">
    <property type="protein sequence ID" value="WFD34125.1"/>
    <property type="molecule type" value="Genomic_DNA"/>
</dbReference>
<evidence type="ECO:0000256" key="12">
    <source>
        <dbReference type="ARBA" id="ARBA00023221"/>
    </source>
</evidence>
<dbReference type="EC" id="1.3.1.70" evidence="14"/>
<keyword evidence="15" id="KW-1185">Reference proteome</keyword>
<evidence type="ECO:0000313" key="15">
    <source>
        <dbReference type="Proteomes" id="UP001219933"/>
    </source>
</evidence>
<evidence type="ECO:0000313" key="14">
    <source>
        <dbReference type="EMBL" id="WFD34125.1"/>
    </source>
</evidence>